<dbReference type="Proteomes" id="UP001066276">
    <property type="component" value="Chromosome 7"/>
</dbReference>
<protein>
    <submittedName>
        <fullName evidence="1">Uncharacterized protein</fullName>
    </submittedName>
</protein>
<dbReference type="AlphaFoldDB" id="A0AAV7P9I3"/>
<proteinExistence type="predicted"/>
<keyword evidence="2" id="KW-1185">Reference proteome</keyword>
<evidence type="ECO:0000313" key="1">
    <source>
        <dbReference type="EMBL" id="KAJ1124846.1"/>
    </source>
</evidence>
<sequence length="84" mass="9024">MGVDDRVLLLCVHLLLQFVETGWIVKVLTAVLLVDAKVFGFQGNISAKLLASAKAEVADAYGRFSIEVARIEAAGLEGFFDGEP</sequence>
<reference evidence="1" key="1">
    <citation type="journal article" date="2022" name="bioRxiv">
        <title>Sequencing and chromosome-scale assembly of the giantPleurodeles waltlgenome.</title>
        <authorList>
            <person name="Brown T."/>
            <person name="Elewa A."/>
            <person name="Iarovenko S."/>
            <person name="Subramanian E."/>
            <person name="Araus A.J."/>
            <person name="Petzold A."/>
            <person name="Susuki M."/>
            <person name="Suzuki K.-i.T."/>
            <person name="Hayashi T."/>
            <person name="Toyoda A."/>
            <person name="Oliveira C."/>
            <person name="Osipova E."/>
            <person name="Leigh N.D."/>
            <person name="Simon A."/>
            <person name="Yun M.H."/>
        </authorList>
    </citation>
    <scope>NUCLEOTIDE SEQUENCE</scope>
    <source>
        <strain evidence="1">20211129_DDA</strain>
        <tissue evidence="1">Liver</tissue>
    </source>
</reference>
<dbReference type="EMBL" id="JANPWB010000011">
    <property type="protein sequence ID" value="KAJ1124846.1"/>
    <property type="molecule type" value="Genomic_DNA"/>
</dbReference>
<evidence type="ECO:0000313" key="2">
    <source>
        <dbReference type="Proteomes" id="UP001066276"/>
    </source>
</evidence>
<accession>A0AAV7P9I3</accession>
<name>A0AAV7P9I3_PLEWA</name>
<organism evidence="1 2">
    <name type="scientific">Pleurodeles waltl</name>
    <name type="common">Iberian ribbed newt</name>
    <dbReference type="NCBI Taxonomy" id="8319"/>
    <lineage>
        <taxon>Eukaryota</taxon>
        <taxon>Metazoa</taxon>
        <taxon>Chordata</taxon>
        <taxon>Craniata</taxon>
        <taxon>Vertebrata</taxon>
        <taxon>Euteleostomi</taxon>
        <taxon>Amphibia</taxon>
        <taxon>Batrachia</taxon>
        <taxon>Caudata</taxon>
        <taxon>Salamandroidea</taxon>
        <taxon>Salamandridae</taxon>
        <taxon>Pleurodelinae</taxon>
        <taxon>Pleurodeles</taxon>
    </lineage>
</organism>
<gene>
    <name evidence="1" type="ORF">NDU88_003294</name>
</gene>
<comment type="caution">
    <text evidence="1">The sequence shown here is derived from an EMBL/GenBank/DDBJ whole genome shotgun (WGS) entry which is preliminary data.</text>
</comment>